<name>A0ABY2RX27_9PSEU</name>
<comment type="caution">
    <text evidence="1">The sequence shown here is derived from an EMBL/GenBank/DDBJ whole genome shotgun (WGS) entry which is preliminary data.</text>
</comment>
<organism evidence="1 2">
    <name type="scientific">Prauserella endophytica</name>
    <dbReference type="NCBI Taxonomy" id="1592324"/>
    <lineage>
        <taxon>Bacteria</taxon>
        <taxon>Bacillati</taxon>
        <taxon>Actinomycetota</taxon>
        <taxon>Actinomycetes</taxon>
        <taxon>Pseudonocardiales</taxon>
        <taxon>Pseudonocardiaceae</taxon>
        <taxon>Prauserella</taxon>
        <taxon>Prauserella coralliicola group</taxon>
    </lineage>
</organism>
<proteinExistence type="predicted"/>
<evidence type="ECO:0000313" key="2">
    <source>
        <dbReference type="Proteomes" id="UP000309992"/>
    </source>
</evidence>
<accession>A0ABY2RX27</accession>
<dbReference type="Proteomes" id="UP000309992">
    <property type="component" value="Unassembled WGS sequence"/>
</dbReference>
<evidence type="ECO:0000313" key="1">
    <source>
        <dbReference type="EMBL" id="TKG62025.1"/>
    </source>
</evidence>
<gene>
    <name evidence="1" type="ORF">FCN18_32640</name>
</gene>
<dbReference type="NCBIfam" id="NF042914">
    <property type="entry name" value="SAV915_dom"/>
    <property type="match status" value="1"/>
</dbReference>
<keyword evidence="2" id="KW-1185">Reference proteome</keyword>
<reference evidence="1 2" key="1">
    <citation type="journal article" date="2015" name="Antonie Van Leeuwenhoek">
        <title>Prauserella endophytica sp. nov., an endophytic actinobacterium isolated from Tamarix taklamakanensis.</title>
        <authorList>
            <person name="Liu J.M."/>
            <person name="Habden X."/>
            <person name="Guo L."/>
            <person name="Tuo L."/>
            <person name="Jiang Z.K."/>
            <person name="Liu S.W."/>
            <person name="Liu X.F."/>
            <person name="Chen L."/>
            <person name="Li R.F."/>
            <person name="Zhang Y.Q."/>
            <person name="Sun C.H."/>
        </authorList>
    </citation>
    <scope>NUCLEOTIDE SEQUENCE [LARGE SCALE GENOMIC DNA]</scope>
    <source>
        <strain evidence="1 2">CGMCC 4.7182</strain>
    </source>
</reference>
<protein>
    <recommendedName>
        <fullName evidence="3">SseB protein N-terminal domain-containing protein</fullName>
    </recommendedName>
</protein>
<sequence length="213" mass="22749">MRVLTPAEAGERAPDGVLVLTTGPEPGAAIELWELRDGTRVVVGYTTFTALAASAGAGQPFRRLTTADLARVCGAAEVRVLLDELLPGGPRHPEPDVAGQPNLPLLEEAEPAGDLLYVPSRPSRPGDAEVGVELQRYRNRATMLAYTSAQALEAGCGPHQPWVSIPARVLDAVLAECGAEQVLLNPVLSEGSRHVAPVVDWTRKPRRETEWNA</sequence>
<dbReference type="InterPro" id="IPR049975">
    <property type="entry name" value="SAV_915-like_dom"/>
</dbReference>
<dbReference type="EMBL" id="SWMS01000028">
    <property type="protein sequence ID" value="TKG62025.1"/>
    <property type="molecule type" value="Genomic_DNA"/>
</dbReference>
<dbReference type="RefSeq" id="WP_137096911.1">
    <property type="nucleotide sequence ID" value="NZ_SWMS01000028.1"/>
</dbReference>
<evidence type="ECO:0008006" key="3">
    <source>
        <dbReference type="Google" id="ProtNLM"/>
    </source>
</evidence>